<evidence type="ECO:0000256" key="7">
    <source>
        <dbReference type="ARBA" id="ARBA00023049"/>
    </source>
</evidence>
<evidence type="ECO:0000259" key="9">
    <source>
        <dbReference type="Pfam" id="PF05649"/>
    </source>
</evidence>
<dbReference type="PROSITE" id="PS51885">
    <property type="entry name" value="NEPRILYSIN"/>
    <property type="match status" value="1"/>
</dbReference>
<feature type="domain" description="Peptidase M13 C-terminal" evidence="8">
    <location>
        <begin position="447"/>
        <end position="641"/>
    </location>
</feature>
<dbReference type="PRINTS" id="PR00786">
    <property type="entry name" value="NEPRILYSIN"/>
</dbReference>
<keyword evidence="4" id="KW-0479">Metal-binding</keyword>
<dbReference type="Gene3D" id="1.10.1380.10">
    <property type="entry name" value="Neutral endopeptidase , domain2"/>
    <property type="match status" value="1"/>
</dbReference>
<evidence type="ECO:0000259" key="8">
    <source>
        <dbReference type="Pfam" id="PF01431"/>
    </source>
</evidence>
<evidence type="ECO:0000256" key="5">
    <source>
        <dbReference type="ARBA" id="ARBA00022801"/>
    </source>
</evidence>
<evidence type="ECO:0000256" key="6">
    <source>
        <dbReference type="ARBA" id="ARBA00022833"/>
    </source>
</evidence>
<evidence type="ECO:0008006" key="11">
    <source>
        <dbReference type="Google" id="ProtNLM"/>
    </source>
</evidence>
<dbReference type="InterPro" id="IPR024079">
    <property type="entry name" value="MetalloPept_cat_dom_sf"/>
</dbReference>
<proteinExistence type="inferred from homology"/>
<dbReference type="GO" id="GO:0004222">
    <property type="term" value="F:metalloendopeptidase activity"/>
    <property type="evidence" value="ECO:0007669"/>
    <property type="project" value="InterPro"/>
</dbReference>
<reference evidence="10" key="1">
    <citation type="journal article" date="2020" name="Nature">
        <title>Giant virus diversity and host interactions through global metagenomics.</title>
        <authorList>
            <person name="Schulz F."/>
            <person name="Roux S."/>
            <person name="Paez-Espino D."/>
            <person name="Jungbluth S."/>
            <person name="Walsh D.A."/>
            <person name="Denef V.J."/>
            <person name="McMahon K.D."/>
            <person name="Konstantinidis K.T."/>
            <person name="Eloe-Fadrosh E.A."/>
            <person name="Kyrpides N.C."/>
            <person name="Woyke T."/>
        </authorList>
    </citation>
    <scope>NUCLEOTIDE SEQUENCE</scope>
    <source>
        <strain evidence="10">GVMAG-M-3300023179-150</strain>
    </source>
</reference>
<dbReference type="GO" id="GO:0046872">
    <property type="term" value="F:metal ion binding"/>
    <property type="evidence" value="ECO:0007669"/>
    <property type="project" value="UniProtKB-KW"/>
</dbReference>
<keyword evidence="5" id="KW-0378">Hydrolase</keyword>
<comment type="similarity">
    <text evidence="2">Belongs to the peptidase M13 family.</text>
</comment>
<dbReference type="Pfam" id="PF05649">
    <property type="entry name" value="Peptidase_M13_N"/>
    <property type="match status" value="1"/>
</dbReference>
<dbReference type="Gene3D" id="3.40.390.10">
    <property type="entry name" value="Collagenase (Catalytic Domain)"/>
    <property type="match status" value="1"/>
</dbReference>
<keyword evidence="3" id="KW-0645">Protease</keyword>
<dbReference type="AlphaFoldDB" id="A0A6C0E5P7"/>
<dbReference type="GO" id="GO:0016485">
    <property type="term" value="P:protein processing"/>
    <property type="evidence" value="ECO:0007669"/>
    <property type="project" value="TreeGrafter"/>
</dbReference>
<accession>A0A6C0E5P7</accession>
<dbReference type="InterPro" id="IPR018497">
    <property type="entry name" value="Peptidase_M13_C"/>
</dbReference>
<organism evidence="10">
    <name type="scientific">viral metagenome</name>
    <dbReference type="NCBI Taxonomy" id="1070528"/>
    <lineage>
        <taxon>unclassified sequences</taxon>
        <taxon>metagenomes</taxon>
        <taxon>organismal metagenomes</taxon>
    </lineage>
</organism>
<dbReference type="InterPro" id="IPR000718">
    <property type="entry name" value="Peptidase_M13"/>
</dbReference>
<dbReference type="PANTHER" id="PTHR11733">
    <property type="entry name" value="ZINC METALLOPROTEASE FAMILY M13 NEPRILYSIN-RELATED"/>
    <property type="match status" value="1"/>
</dbReference>
<dbReference type="SUPFAM" id="SSF55486">
    <property type="entry name" value="Metalloproteases ('zincins'), catalytic domain"/>
    <property type="match status" value="1"/>
</dbReference>
<dbReference type="InterPro" id="IPR008753">
    <property type="entry name" value="Peptidase_M13_N"/>
</dbReference>
<dbReference type="EMBL" id="MN739745">
    <property type="protein sequence ID" value="QHT24486.1"/>
    <property type="molecule type" value="Genomic_DNA"/>
</dbReference>
<dbReference type="PANTHER" id="PTHR11733:SF167">
    <property type="entry name" value="FI17812P1-RELATED"/>
    <property type="match status" value="1"/>
</dbReference>
<comment type="cofactor">
    <cofactor evidence="1">
        <name>Zn(2+)</name>
        <dbReference type="ChEBI" id="CHEBI:29105"/>
    </cofactor>
</comment>
<keyword evidence="6" id="KW-0862">Zinc</keyword>
<sequence>MSLLLKLGAASVIGAGAISGSYYLYKKYRKSDVDPKDNYYLYVNGEWLKNTKIPSEFAQYTNFHKLMVDNRNKLIDIAKSDENNVGKVYKMSMNVPEQPSNNLKEVLERLNHISNHKDLQKEMAILWCDYGVNTMFYLISRPDDKQSDLLVPTVIMSGLNLPDKSYYDGSNDHAIHKDAYINYVNKIGNIYNVEFNALNLWKFEETLAEKHLTPTQKRDPDLTYNKVSWTDFMKYFPSYCENLRNISKMDYVVVDNIGLCNFYRDEFEKLDLETMKEYVKLRLIDHYAKYDTQQQRDLHFEFHEKVLSGIQKPKELWKFALDNIDQLIGDEIGKIYVEKYYPESNRVFLNNMVGLIKIQLKRSIELNDWMASSTKTIAYEKLDSMKFDFGSSEEYHKFDGLWEKNEYANLIDMINDYYSWYWVNNHVNKFYTKVNPKLWDMCPHIVNAYYDSSLNKMVFPAGILQPPFFDMSKDISYNLGTIGMIIGHEMIHGFDDQGRKYDQHGNLRDWWSVEDDEKFKRKAQIVKEQYEKVLVQGKPVNGDLTMGENIADIGGLKLASEALYCIIKDKSDEEKEVAWRSFFEGYAQLFKALRTPEIELKFLTIDPHSPTEARTNIPLKNNIHFQRFLKMNESDKMYMSDSDIINIW</sequence>
<evidence type="ECO:0000256" key="1">
    <source>
        <dbReference type="ARBA" id="ARBA00001947"/>
    </source>
</evidence>
<evidence type="ECO:0000256" key="4">
    <source>
        <dbReference type="ARBA" id="ARBA00022723"/>
    </source>
</evidence>
<feature type="domain" description="Peptidase M13 N-terminal" evidence="9">
    <location>
        <begin position="35"/>
        <end position="390"/>
    </location>
</feature>
<dbReference type="CDD" id="cd08662">
    <property type="entry name" value="M13"/>
    <property type="match status" value="1"/>
</dbReference>
<keyword evidence="7" id="KW-0482">Metalloprotease</keyword>
<name>A0A6C0E5P7_9ZZZZ</name>
<evidence type="ECO:0000256" key="2">
    <source>
        <dbReference type="ARBA" id="ARBA00007357"/>
    </source>
</evidence>
<evidence type="ECO:0000256" key="3">
    <source>
        <dbReference type="ARBA" id="ARBA00022670"/>
    </source>
</evidence>
<dbReference type="InterPro" id="IPR042089">
    <property type="entry name" value="Peptidase_M13_dom_2"/>
</dbReference>
<evidence type="ECO:0000313" key="10">
    <source>
        <dbReference type="EMBL" id="QHT24486.1"/>
    </source>
</evidence>
<dbReference type="GO" id="GO:0005886">
    <property type="term" value="C:plasma membrane"/>
    <property type="evidence" value="ECO:0007669"/>
    <property type="project" value="TreeGrafter"/>
</dbReference>
<protein>
    <recommendedName>
        <fullName evidence="11">Peptidase M13 C-terminal domain-containing protein</fullName>
    </recommendedName>
</protein>
<dbReference type="Pfam" id="PF01431">
    <property type="entry name" value="Peptidase_M13"/>
    <property type="match status" value="1"/>
</dbReference>